<feature type="region of interest" description="Disordered" evidence="1">
    <location>
        <begin position="69"/>
        <end position="89"/>
    </location>
</feature>
<evidence type="ECO:0000313" key="3">
    <source>
        <dbReference type="Proteomes" id="UP000283509"/>
    </source>
</evidence>
<organism evidence="2 3">
    <name type="scientific">Penaeus vannamei</name>
    <name type="common">Whiteleg shrimp</name>
    <name type="synonym">Litopenaeus vannamei</name>
    <dbReference type="NCBI Taxonomy" id="6689"/>
    <lineage>
        <taxon>Eukaryota</taxon>
        <taxon>Metazoa</taxon>
        <taxon>Ecdysozoa</taxon>
        <taxon>Arthropoda</taxon>
        <taxon>Crustacea</taxon>
        <taxon>Multicrustacea</taxon>
        <taxon>Malacostraca</taxon>
        <taxon>Eumalacostraca</taxon>
        <taxon>Eucarida</taxon>
        <taxon>Decapoda</taxon>
        <taxon>Dendrobranchiata</taxon>
        <taxon>Penaeoidea</taxon>
        <taxon>Penaeidae</taxon>
        <taxon>Penaeus</taxon>
    </lineage>
</organism>
<dbReference type="AlphaFoldDB" id="A0A3R7MLX1"/>
<feature type="compositionally biased region" description="Basic and acidic residues" evidence="1">
    <location>
        <begin position="27"/>
        <end position="56"/>
    </location>
</feature>
<feature type="compositionally biased region" description="Basic and acidic residues" evidence="1">
    <location>
        <begin position="7"/>
        <end position="17"/>
    </location>
</feature>
<proteinExistence type="predicted"/>
<dbReference type="Proteomes" id="UP000283509">
    <property type="component" value="Unassembled WGS sequence"/>
</dbReference>
<feature type="compositionally biased region" description="Basic and acidic residues" evidence="1">
    <location>
        <begin position="360"/>
        <end position="370"/>
    </location>
</feature>
<accession>A0A3R7MLX1</accession>
<gene>
    <name evidence="2" type="ORF">C7M84_000896</name>
</gene>
<keyword evidence="3" id="KW-1185">Reference proteome</keyword>
<reference evidence="2 3" key="1">
    <citation type="submission" date="2018-04" db="EMBL/GenBank/DDBJ databases">
        <authorList>
            <person name="Zhang X."/>
            <person name="Yuan J."/>
            <person name="Li F."/>
            <person name="Xiang J."/>
        </authorList>
    </citation>
    <scope>NUCLEOTIDE SEQUENCE [LARGE SCALE GENOMIC DNA]</scope>
    <source>
        <tissue evidence="2">Muscle</tissue>
    </source>
</reference>
<dbReference type="EMBL" id="QCYY01001125">
    <property type="protein sequence ID" value="ROT80369.1"/>
    <property type="molecule type" value="Genomic_DNA"/>
</dbReference>
<feature type="region of interest" description="Disordered" evidence="1">
    <location>
        <begin position="1"/>
        <end position="56"/>
    </location>
</feature>
<comment type="caution">
    <text evidence="2">The sequence shown here is derived from an EMBL/GenBank/DDBJ whole genome shotgun (WGS) entry which is preliminary data.</text>
</comment>
<sequence length="401" mass="44149">MLSRYDNSPHEDDHGDEPPVTSSPAITEKEKNNQRRGEEGTRRERGEASDQQVKRDYALFTSGRATRLHRGRGNVIKAQSQARKAPTKSRRAGTYALFSFPGRFGSECQPAIDSSLGWGRIGKFRGSGRKNCSCQEVDEVRGETLLWRAGAARRNLSSPKTNGSLHIFSPSLTLTPPPILSPHPSPLPLFSQSVYGTPSFPLLLPFSLSFPLHTHSSPSFPLFLPLSPSSLLLPPDTPFPPFFSLFPLFLPLLPPSFSLLPPDTHSSPSFSSLSLFSLPHGDFVYPLSRLFLAIIPSSLLPPPFNFHFPSNFAPSLPIRKSPISPSIPPYTPCPPNLPPPAHSSPLVTKSGLIARSVRPHPERTPTKHDQGTTNYHSQQFHRGRHDHQLPGEYDCASLYGA</sequence>
<evidence type="ECO:0000313" key="2">
    <source>
        <dbReference type="EMBL" id="ROT80369.1"/>
    </source>
</evidence>
<protein>
    <submittedName>
        <fullName evidence="2">Uncharacterized protein</fullName>
    </submittedName>
</protein>
<name>A0A3R7MLX1_PENVA</name>
<feature type="region of interest" description="Disordered" evidence="1">
    <location>
        <begin position="360"/>
        <end position="393"/>
    </location>
</feature>
<reference evidence="2 3" key="2">
    <citation type="submission" date="2019-01" db="EMBL/GenBank/DDBJ databases">
        <title>The decoding of complex shrimp genome reveals the adaptation for benthos swimmer, frequently molting mechanism and breeding impact on genome.</title>
        <authorList>
            <person name="Sun Y."/>
            <person name="Gao Y."/>
            <person name="Yu Y."/>
        </authorList>
    </citation>
    <scope>NUCLEOTIDE SEQUENCE [LARGE SCALE GENOMIC DNA]</scope>
    <source>
        <tissue evidence="2">Muscle</tissue>
    </source>
</reference>
<evidence type="ECO:0000256" key="1">
    <source>
        <dbReference type="SAM" id="MobiDB-lite"/>
    </source>
</evidence>